<dbReference type="RefSeq" id="WP_283714495.1">
    <property type="nucleotide sequence ID" value="NZ_JASJND010000001.1"/>
</dbReference>
<accession>A0ABT6ZAM6</accession>
<keyword evidence="2" id="KW-1185">Reference proteome</keyword>
<evidence type="ECO:0000313" key="2">
    <source>
        <dbReference type="Proteomes" id="UP001321481"/>
    </source>
</evidence>
<name>A0ABT6ZAM6_9MICO</name>
<reference evidence="1 2" key="1">
    <citation type="submission" date="2023-05" db="EMBL/GenBank/DDBJ databases">
        <title>Microbacterium dauci sp.nov., Isolated from Carrot Rhizosphere Soil.</title>
        <authorList>
            <person name="Xiao Z."/>
            <person name="Zheng J."/>
        </authorList>
    </citation>
    <scope>NUCLEOTIDE SEQUENCE [LARGE SCALE GENOMIC DNA]</scope>
    <source>
        <strain evidence="1 2">LX3-4</strain>
    </source>
</reference>
<dbReference type="Proteomes" id="UP001321481">
    <property type="component" value="Unassembled WGS sequence"/>
</dbReference>
<comment type="caution">
    <text evidence="1">The sequence shown here is derived from an EMBL/GenBank/DDBJ whole genome shotgun (WGS) entry which is preliminary data.</text>
</comment>
<organism evidence="1 2">
    <name type="scientific">Microbacterium dauci</name>
    <dbReference type="NCBI Taxonomy" id="3048008"/>
    <lineage>
        <taxon>Bacteria</taxon>
        <taxon>Bacillati</taxon>
        <taxon>Actinomycetota</taxon>
        <taxon>Actinomycetes</taxon>
        <taxon>Micrococcales</taxon>
        <taxon>Microbacteriaceae</taxon>
        <taxon>Microbacterium</taxon>
    </lineage>
</organism>
<gene>
    <name evidence="1" type="ORF">QNI14_01920</name>
</gene>
<sequence>MSPAEIVSIALLRADAQSDPTRPGWFARLLGDSADRILLPLVDERRAEHFALAETEVRGILQRFGGIAFDAADDDQCAGCAAVANSSLLELRAEMVRQRRTPADLAEVLGVSVATAIRRLDGVTPMNVADFGAACEWLQVAPHVLIARAEAAL</sequence>
<protein>
    <recommendedName>
        <fullName evidence="3">HTH cro/C1-type domain-containing protein</fullName>
    </recommendedName>
</protein>
<evidence type="ECO:0008006" key="3">
    <source>
        <dbReference type="Google" id="ProtNLM"/>
    </source>
</evidence>
<proteinExistence type="predicted"/>
<dbReference type="EMBL" id="JASJND010000001">
    <property type="protein sequence ID" value="MDJ1113204.1"/>
    <property type="molecule type" value="Genomic_DNA"/>
</dbReference>
<evidence type="ECO:0000313" key="1">
    <source>
        <dbReference type="EMBL" id="MDJ1113204.1"/>
    </source>
</evidence>